<proteinExistence type="predicted"/>
<reference evidence="2" key="1">
    <citation type="journal article" date="2013" name="Science">
        <title>The Amborella genome and the evolution of flowering plants.</title>
        <authorList>
            <consortium name="Amborella Genome Project"/>
        </authorList>
    </citation>
    <scope>NUCLEOTIDE SEQUENCE [LARGE SCALE GENOMIC DNA]</scope>
</reference>
<dbReference type="AlphaFoldDB" id="U5D398"/>
<protein>
    <submittedName>
        <fullName evidence="1">Uncharacterized protein</fullName>
    </submittedName>
</protein>
<organism evidence="1 2">
    <name type="scientific">Amborella trichopoda</name>
    <dbReference type="NCBI Taxonomy" id="13333"/>
    <lineage>
        <taxon>Eukaryota</taxon>
        <taxon>Viridiplantae</taxon>
        <taxon>Streptophyta</taxon>
        <taxon>Embryophyta</taxon>
        <taxon>Tracheophyta</taxon>
        <taxon>Spermatophyta</taxon>
        <taxon>Magnoliopsida</taxon>
        <taxon>Amborellales</taxon>
        <taxon>Amborellaceae</taxon>
        <taxon>Amborella</taxon>
    </lineage>
</organism>
<dbReference type="Proteomes" id="UP000017836">
    <property type="component" value="Unassembled WGS sequence"/>
</dbReference>
<dbReference type="HOGENOM" id="CLU_2064677_0_0_1"/>
<dbReference type="Gramene" id="ERN16715">
    <property type="protein sequence ID" value="ERN16715"/>
    <property type="gene ID" value="AMTR_s00183p00032220"/>
</dbReference>
<keyword evidence="2" id="KW-1185">Reference proteome</keyword>
<dbReference type="EMBL" id="KI392415">
    <property type="protein sequence ID" value="ERN16715.1"/>
    <property type="molecule type" value="Genomic_DNA"/>
</dbReference>
<accession>U5D398</accession>
<gene>
    <name evidence="1" type="ORF">AMTR_s00183p00032220</name>
</gene>
<evidence type="ECO:0000313" key="2">
    <source>
        <dbReference type="Proteomes" id="UP000017836"/>
    </source>
</evidence>
<name>U5D398_AMBTC</name>
<evidence type="ECO:0000313" key="1">
    <source>
        <dbReference type="EMBL" id="ERN16715.1"/>
    </source>
</evidence>
<sequence>MIQCRSEHRQCWCSTVGVHFHHVRASSTVGPHLLCANVLGLQNVPLPERAYIVPKHYDSRVLHYRTALTKCRSIVTPEFSTAEANHRSAGAHDPLPKRTYTVLESCDSRLHNRSTLTQC</sequence>